<protein>
    <submittedName>
        <fullName evidence="2">Uncharacterized protein</fullName>
    </submittedName>
</protein>
<evidence type="ECO:0000313" key="3">
    <source>
        <dbReference type="Proteomes" id="UP000002899"/>
    </source>
</evidence>
<reference evidence="2 3" key="3">
    <citation type="journal article" date="2016" name="Sci. Rep.">
        <title>Genome-wide diversity and gene expression profiling of Babesia microti isolates identify polymorphic genes that mediate host-pathogen interactions.</title>
        <authorList>
            <person name="Silva J.C."/>
            <person name="Cornillot E."/>
            <person name="McCracken C."/>
            <person name="Usmani-Brown S."/>
            <person name="Dwivedi A."/>
            <person name="Ifeonu O.O."/>
            <person name="Crabtree J."/>
            <person name="Gotia H.T."/>
            <person name="Virji A.Z."/>
            <person name="Reynes C."/>
            <person name="Colinge J."/>
            <person name="Kumar V."/>
            <person name="Lawres L."/>
            <person name="Pazzi J.E."/>
            <person name="Pablo J.V."/>
            <person name="Hung C."/>
            <person name="Brancato J."/>
            <person name="Kumari P."/>
            <person name="Orvis J."/>
            <person name="Tretina K."/>
            <person name="Chibucos M."/>
            <person name="Ott S."/>
            <person name="Sadzewicz L."/>
            <person name="Sengamalay N."/>
            <person name="Shetty A.C."/>
            <person name="Su Q."/>
            <person name="Tallon L."/>
            <person name="Fraser C.M."/>
            <person name="Frutos R."/>
            <person name="Molina D.M."/>
            <person name="Krause P.J."/>
            <person name="Ben Mamoun C."/>
        </authorList>
    </citation>
    <scope>NUCLEOTIDE SEQUENCE [LARGE SCALE GENOMIC DNA]</scope>
    <source>
        <strain evidence="2 3">RI</strain>
    </source>
</reference>
<dbReference type="GeneID" id="24426451"/>
<dbReference type="AlphaFoldDB" id="I7IHL0"/>
<accession>I7IHL0</accession>
<dbReference type="KEGG" id="bmic:BmR1_04g09105"/>
<dbReference type="Proteomes" id="UP000002899">
    <property type="component" value="Chromosome IV"/>
</dbReference>
<keyword evidence="1" id="KW-0732">Signal</keyword>
<name>I7IHL0_BABMR</name>
<proteinExistence type="predicted"/>
<dbReference type="RefSeq" id="XP_012650405.1">
    <property type="nucleotide sequence ID" value="XM_012794951.1"/>
</dbReference>
<feature type="signal peptide" evidence="1">
    <location>
        <begin position="1"/>
        <end position="26"/>
    </location>
</feature>
<organism evidence="2 3">
    <name type="scientific">Babesia microti (strain RI)</name>
    <dbReference type="NCBI Taxonomy" id="1133968"/>
    <lineage>
        <taxon>Eukaryota</taxon>
        <taxon>Sar</taxon>
        <taxon>Alveolata</taxon>
        <taxon>Apicomplexa</taxon>
        <taxon>Aconoidasida</taxon>
        <taxon>Piroplasmida</taxon>
        <taxon>Babesiidae</taxon>
        <taxon>Babesia</taxon>
    </lineage>
</organism>
<gene>
    <name evidence="2" type="ORF">BmR1_04g09105</name>
</gene>
<dbReference type="EMBL" id="LN871599">
    <property type="protein sequence ID" value="CCF75997.1"/>
    <property type="molecule type" value="Genomic_DNA"/>
</dbReference>
<evidence type="ECO:0000256" key="1">
    <source>
        <dbReference type="SAM" id="SignalP"/>
    </source>
</evidence>
<reference evidence="2 3" key="1">
    <citation type="journal article" date="2012" name="Nucleic Acids Res.">
        <title>Sequencing of the smallest Apicomplexan genome from the human pathogen Babesia microti.</title>
        <authorList>
            <person name="Cornillot E."/>
            <person name="Hadj-Kaddour K."/>
            <person name="Dassouli A."/>
            <person name="Noel B."/>
            <person name="Ranwez V."/>
            <person name="Vacherie B."/>
            <person name="Augagneur Y."/>
            <person name="Bres V."/>
            <person name="Duclos A."/>
            <person name="Randazzo S."/>
            <person name="Carcy B."/>
            <person name="Debierre-Grockiego F."/>
            <person name="Delbecq S."/>
            <person name="Moubri-Menage K."/>
            <person name="Shams-Eldin H."/>
            <person name="Usmani-Brown S."/>
            <person name="Bringaud F."/>
            <person name="Wincker P."/>
            <person name="Vivares C.P."/>
            <person name="Schwarz R.T."/>
            <person name="Schetters T.P."/>
            <person name="Krause P.J."/>
            <person name="Gorenflot A."/>
            <person name="Berry V."/>
            <person name="Barbe V."/>
            <person name="Ben Mamoun C."/>
        </authorList>
    </citation>
    <scope>NUCLEOTIDE SEQUENCE [LARGE SCALE GENOMIC DNA]</scope>
    <source>
        <strain evidence="2 3">RI</strain>
    </source>
</reference>
<dbReference type="VEuPathDB" id="PiroplasmaDB:BmR1_04g09105"/>
<sequence>MCSVIHSCCILGVLLHILFLIEFSLSFRQQNHLLNYSKNCEHVKTCKHRGSTHNICRIQSNLHSLNNESTVGLNLFNRKNKSKNIYLNICNLISVNRKPDPLFLIPILLIHEKSTNLFDHVTNPKSIRDLRRSHFMNKRRFKYGYRACPVRGEFSHQELIISVPLSELKKVEAYDIICSEIFKDYNFPLYVFSLAKGFMYRVYHEYVCPSLKHSIQRCTGVNWDYIKGEGIFRHLSSIEPLYDIEYEKLIGDIAQSTKFTKLGLAGLHDSDGSSIDIATDSFIDANASDNDNPTTLPVPDVESFQIRLARYIKSIKDIVFVYKSIQLLKEILAREPTREELSYAFHGYNGKNNESDNCDIWNEYIVHKREVYNGFHRFLFRHSQCTAENRWNALKHSFLGREYIDECLRKRLHEGWIDMDLDMVVPNIERIIIDSLWKSLTNITILRLNGINGDIVQFVTNYLYHTAYIQIYKSLGVDIQKIEHANTAKRLMDSFSFKRKMMGDDNKDSFTLYNELMQQVSNKMGISVNKILESFDYVNEPIYNPEDPIPRKLRYANPQSYRFYDGIRTFGQLYTSPSNAEGLFNVKNELLVRSMRLLAIEALTDRVARYIFIASNGLFISEPKMTTPEIAKTLGMKEKVIDFINYTSFIRCSIYESIRISKKLPPFIKLYENLERDMHMLELPSDSYYTDMTIAEAKDARMKGTREFIDMPIISQIKYYRVNRRRIVDNLKRSPLVSLLNNVESVESEDFQLYPLDL</sequence>
<dbReference type="OrthoDB" id="361404at2759"/>
<feature type="chain" id="PRO_5003710770" evidence="1">
    <location>
        <begin position="27"/>
        <end position="758"/>
    </location>
</feature>
<keyword evidence="3" id="KW-1185">Reference proteome</keyword>
<reference evidence="2 3" key="2">
    <citation type="journal article" date="2013" name="PLoS ONE">
        <title>Whole genome mapping and re-organization of the nuclear and mitochondrial genomes of Babesia microti isolates.</title>
        <authorList>
            <person name="Cornillot E."/>
            <person name="Dassouli A."/>
            <person name="Garg A."/>
            <person name="Pachikara N."/>
            <person name="Randazzo S."/>
            <person name="Depoix D."/>
            <person name="Carcy B."/>
            <person name="Delbecq S."/>
            <person name="Frutos R."/>
            <person name="Silva J.C."/>
            <person name="Sutton R."/>
            <person name="Krause P.J."/>
            <person name="Mamoun C.B."/>
        </authorList>
    </citation>
    <scope>NUCLEOTIDE SEQUENCE [LARGE SCALE GENOMIC DNA]</scope>
    <source>
        <strain evidence="2 3">RI</strain>
    </source>
</reference>
<evidence type="ECO:0000313" key="2">
    <source>
        <dbReference type="EMBL" id="CCF75997.1"/>
    </source>
</evidence>